<evidence type="ECO:0000313" key="9">
    <source>
        <dbReference type="EMBL" id="KAF7272620.1"/>
    </source>
</evidence>
<keyword evidence="4" id="KW-0418">Kinase</keyword>
<dbReference type="AlphaFoldDB" id="A0A834I711"/>
<feature type="domain" description="GHMP kinase N-terminal" evidence="6">
    <location>
        <begin position="113"/>
        <end position="164"/>
    </location>
</feature>
<evidence type="ECO:0000313" key="10">
    <source>
        <dbReference type="Proteomes" id="UP000625711"/>
    </source>
</evidence>
<dbReference type="InterPro" id="IPR000705">
    <property type="entry name" value="Galactokinase"/>
</dbReference>
<dbReference type="GO" id="GO:0006012">
    <property type="term" value="P:galactose metabolic process"/>
    <property type="evidence" value="ECO:0007669"/>
    <property type="project" value="InterPro"/>
</dbReference>
<dbReference type="InterPro" id="IPR006203">
    <property type="entry name" value="GHMP_knse_ATP-bd_CS"/>
</dbReference>
<dbReference type="InterPro" id="IPR020568">
    <property type="entry name" value="Ribosomal_Su5_D2-typ_SF"/>
</dbReference>
<dbReference type="InterPro" id="IPR036554">
    <property type="entry name" value="GHMP_kinase_C_sf"/>
</dbReference>
<dbReference type="InterPro" id="IPR006206">
    <property type="entry name" value="Mevalonate/galactokinase"/>
</dbReference>
<accession>A0A834I711</accession>
<dbReference type="SUPFAM" id="SSF54211">
    <property type="entry name" value="Ribosomal protein S5 domain 2-like"/>
    <property type="match status" value="1"/>
</dbReference>
<dbReference type="Gene3D" id="3.30.70.3170">
    <property type="match status" value="1"/>
</dbReference>
<dbReference type="PROSITE" id="PS00627">
    <property type="entry name" value="GHMP_KINASES_ATP"/>
    <property type="match status" value="1"/>
</dbReference>
<evidence type="ECO:0000259" key="6">
    <source>
        <dbReference type="Pfam" id="PF00288"/>
    </source>
</evidence>
<sequence>MPVEICPLPKTRNVDSINAAFESIYKKTPTFYIRVPGRVNLIGEHVDYCGYGVCPMALEQDIFLAVATDDTQKKLNLHNLDKKYESYECPLDTIEIVLNDAAPKWYQYFLCGVKGVLELLGETERNKIKGLEVMVDGSIPQSAGLSSSSALVSAAALATTHSFQVCCAKLIEFEPLRSAEVQLPPGAVFVIAHSMAKMNKAATTDFNSRVVECRLAAQIIGQRKGLDWTGVRRLGDLQKTLGVTLDEMIALTKEILHERPYSKEGVIRELNTTSTQLDRLSLTPNTRDIQSFKLHQRALHVFNEAKRVQQFYETCKNMTGGEDSLLLLGNLMSRSHESLKELYECSHEALDRIVDLAKGLTLGTRLTGAGWGGCTVSLVASENVEKFVNLLIESFYKPLGVTDGFESLVFRTEPMDGARVYTPITK</sequence>
<keyword evidence="3" id="KW-0547">Nucleotide-binding</keyword>
<name>A0A834I711_RHYFE</name>
<comment type="similarity">
    <text evidence="1">Belongs to the GHMP kinase family. GalK subfamily.</text>
</comment>
<dbReference type="PRINTS" id="PR00473">
    <property type="entry name" value="GALCTOKINASE"/>
</dbReference>
<gene>
    <name evidence="9" type="ORF">GWI33_014632</name>
</gene>
<feature type="domain" description="GHMP kinase C-terminal" evidence="7">
    <location>
        <begin position="326"/>
        <end position="383"/>
    </location>
</feature>
<dbReference type="InterPro" id="IPR019539">
    <property type="entry name" value="GalKase_N"/>
</dbReference>
<dbReference type="EMBL" id="JAACXV010013735">
    <property type="protein sequence ID" value="KAF7272620.1"/>
    <property type="molecule type" value="Genomic_DNA"/>
</dbReference>
<comment type="caution">
    <text evidence="9">The sequence shown here is derived from an EMBL/GenBank/DDBJ whole genome shotgun (WGS) entry which is preliminary data.</text>
</comment>
<proteinExistence type="inferred from homology"/>
<dbReference type="Pfam" id="PF00288">
    <property type="entry name" value="GHMP_kinases_N"/>
    <property type="match status" value="1"/>
</dbReference>
<organism evidence="9 10">
    <name type="scientific">Rhynchophorus ferrugineus</name>
    <name type="common">Red palm weevil</name>
    <name type="synonym">Curculio ferrugineus</name>
    <dbReference type="NCBI Taxonomy" id="354439"/>
    <lineage>
        <taxon>Eukaryota</taxon>
        <taxon>Metazoa</taxon>
        <taxon>Ecdysozoa</taxon>
        <taxon>Arthropoda</taxon>
        <taxon>Hexapoda</taxon>
        <taxon>Insecta</taxon>
        <taxon>Pterygota</taxon>
        <taxon>Neoptera</taxon>
        <taxon>Endopterygota</taxon>
        <taxon>Coleoptera</taxon>
        <taxon>Polyphaga</taxon>
        <taxon>Cucujiformia</taxon>
        <taxon>Curculionidae</taxon>
        <taxon>Dryophthorinae</taxon>
        <taxon>Rhynchophorus</taxon>
    </lineage>
</organism>
<dbReference type="InterPro" id="IPR013750">
    <property type="entry name" value="GHMP_kinase_C_dom"/>
</dbReference>
<dbReference type="GO" id="GO:0004335">
    <property type="term" value="F:galactokinase activity"/>
    <property type="evidence" value="ECO:0007669"/>
    <property type="project" value="InterPro"/>
</dbReference>
<dbReference type="SUPFAM" id="SSF55060">
    <property type="entry name" value="GHMP Kinase, C-terminal domain"/>
    <property type="match status" value="1"/>
</dbReference>
<evidence type="ECO:0008006" key="11">
    <source>
        <dbReference type="Google" id="ProtNLM"/>
    </source>
</evidence>
<reference evidence="9" key="1">
    <citation type="submission" date="2020-08" db="EMBL/GenBank/DDBJ databases">
        <title>Genome sequencing and assembly of the red palm weevil Rhynchophorus ferrugineus.</title>
        <authorList>
            <person name="Dias G.B."/>
            <person name="Bergman C.M."/>
            <person name="Manee M."/>
        </authorList>
    </citation>
    <scope>NUCLEOTIDE SEQUENCE</scope>
    <source>
        <strain evidence="9">AA-2017</strain>
        <tissue evidence="9">Whole larva</tissue>
    </source>
</reference>
<dbReference type="InterPro" id="IPR014721">
    <property type="entry name" value="Ribsml_uS5_D2-typ_fold_subgr"/>
</dbReference>
<evidence type="ECO:0000256" key="4">
    <source>
        <dbReference type="ARBA" id="ARBA00022777"/>
    </source>
</evidence>
<dbReference type="InterPro" id="IPR006204">
    <property type="entry name" value="GHMP_kinase_N_dom"/>
</dbReference>
<evidence type="ECO:0000256" key="3">
    <source>
        <dbReference type="ARBA" id="ARBA00022741"/>
    </source>
</evidence>
<evidence type="ECO:0000259" key="7">
    <source>
        <dbReference type="Pfam" id="PF08544"/>
    </source>
</evidence>
<dbReference type="PANTHER" id="PTHR10457">
    <property type="entry name" value="MEVALONATE KINASE/GALACTOKINASE"/>
    <property type="match status" value="1"/>
</dbReference>
<evidence type="ECO:0000259" key="8">
    <source>
        <dbReference type="Pfam" id="PF10509"/>
    </source>
</evidence>
<dbReference type="PROSITE" id="PS00106">
    <property type="entry name" value="GALACTOKINASE"/>
    <property type="match status" value="1"/>
</dbReference>
<feature type="domain" description="Galactokinase N-terminal" evidence="8">
    <location>
        <begin position="20"/>
        <end position="67"/>
    </location>
</feature>
<evidence type="ECO:0000256" key="5">
    <source>
        <dbReference type="ARBA" id="ARBA00022840"/>
    </source>
</evidence>
<dbReference type="Pfam" id="PF10509">
    <property type="entry name" value="GalKase_gal_bdg"/>
    <property type="match status" value="1"/>
</dbReference>
<dbReference type="Pfam" id="PF08544">
    <property type="entry name" value="GHMP_kinases_C"/>
    <property type="match status" value="1"/>
</dbReference>
<dbReference type="OrthoDB" id="187738at2759"/>
<dbReference type="GO" id="GO:0005829">
    <property type="term" value="C:cytosol"/>
    <property type="evidence" value="ECO:0007669"/>
    <property type="project" value="TreeGrafter"/>
</dbReference>
<evidence type="ECO:0000256" key="1">
    <source>
        <dbReference type="ARBA" id="ARBA00006566"/>
    </source>
</evidence>
<dbReference type="Proteomes" id="UP000625711">
    <property type="component" value="Unassembled WGS sequence"/>
</dbReference>
<dbReference type="InterPro" id="IPR019741">
    <property type="entry name" value="Galactokinase_CS"/>
</dbReference>
<dbReference type="PANTHER" id="PTHR10457:SF7">
    <property type="entry name" value="GALACTOKINASE-RELATED"/>
    <property type="match status" value="1"/>
</dbReference>
<keyword evidence="2" id="KW-0808">Transferase</keyword>
<dbReference type="Gene3D" id="1.20.1440.340">
    <property type="match status" value="1"/>
</dbReference>
<dbReference type="PIRSF" id="PIRSF000530">
    <property type="entry name" value="Galactokinase"/>
    <property type="match status" value="1"/>
</dbReference>
<dbReference type="GO" id="GO:0005524">
    <property type="term" value="F:ATP binding"/>
    <property type="evidence" value="ECO:0007669"/>
    <property type="project" value="UniProtKB-KW"/>
</dbReference>
<protein>
    <recommendedName>
        <fullName evidence="11">N-acetylgalactosamine kinase</fullName>
    </recommendedName>
</protein>
<dbReference type="Gene3D" id="3.30.230.10">
    <property type="match status" value="1"/>
</dbReference>
<dbReference type="PRINTS" id="PR00959">
    <property type="entry name" value="MEVGALKINASE"/>
</dbReference>
<keyword evidence="5" id="KW-0067">ATP-binding</keyword>
<keyword evidence="10" id="KW-1185">Reference proteome</keyword>
<evidence type="ECO:0000256" key="2">
    <source>
        <dbReference type="ARBA" id="ARBA00022679"/>
    </source>
</evidence>